<evidence type="ECO:0000313" key="5">
    <source>
        <dbReference type="EMBL" id="CBY24311.1"/>
    </source>
</evidence>
<protein>
    <recommendedName>
        <fullName evidence="4">USP domain-containing protein</fullName>
    </recommendedName>
</protein>
<keyword evidence="1" id="KW-0833">Ubl conjugation pathway</keyword>
<feature type="region of interest" description="Disordered" evidence="3">
    <location>
        <begin position="474"/>
        <end position="498"/>
    </location>
</feature>
<evidence type="ECO:0000259" key="4">
    <source>
        <dbReference type="PROSITE" id="PS50235"/>
    </source>
</evidence>
<evidence type="ECO:0000256" key="2">
    <source>
        <dbReference type="ARBA" id="ARBA00022801"/>
    </source>
</evidence>
<accession>E4XFC3</accession>
<dbReference type="Proteomes" id="UP000001307">
    <property type="component" value="Unassembled WGS sequence"/>
</dbReference>
<dbReference type="InterPro" id="IPR052398">
    <property type="entry name" value="Ubiquitin_hydrolase_53/54"/>
</dbReference>
<feature type="compositionally biased region" description="Polar residues" evidence="3">
    <location>
        <begin position="585"/>
        <end position="599"/>
    </location>
</feature>
<feature type="compositionally biased region" description="Polar residues" evidence="3">
    <location>
        <begin position="775"/>
        <end position="787"/>
    </location>
</feature>
<dbReference type="GO" id="GO:0016579">
    <property type="term" value="P:protein deubiquitination"/>
    <property type="evidence" value="ECO:0007669"/>
    <property type="project" value="InterPro"/>
</dbReference>
<feature type="region of interest" description="Disordered" evidence="3">
    <location>
        <begin position="724"/>
        <end position="787"/>
    </location>
</feature>
<dbReference type="AlphaFoldDB" id="E4XFC3"/>
<feature type="region of interest" description="Disordered" evidence="3">
    <location>
        <begin position="585"/>
        <end position="630"/>
    </location>
</feature>
<dbReference type="GO" id="GO:0004843">
    <property type="term" value="F:cysteine-type deubiquitinase activity"/>
    <property type="evidence" value="ECO:0007669"/>
    <property type="project" value="InterPro"/>
</dbReference>
<proteinExistence type="predicted"/>
<dbReference type="Pfam" id="PF00443">
    <property type="entry name" value="UCH"/>
    <property type="match status" value="1"/>
</dbReference>
<feature type="compositionally biased region" description="Basic and acidic residues" evidence="3">
    <location>
        <begin position="748"/>
        <end position="758"/>
    </location>
</feature>
<dbReference type="PROSITE" id="PS50235">
    <property type="entry name" value="USP_3"/>
    <property type="match status" value="1"/>
</dbReference>
<dbReference type="EMBL" id="FN653044">
    <property type="protein sequence ID" value="CBY24311.1"/>
    <property type="molecule type" value="Genomic_DNA"/>
</dbReference>
<dbReference type="InParanoid" id="E4XFC3"/>
<dbReference type="InterPro" id="IPR001394">
    <property type="entry name" value="Peptidase_C19_UCH"/>
</dbReference>
<feature type="domain" description="USP" evidence="4">
    <location>
        <begin position="20"/>
        <end position="330"/>
    </location>
</feature>
<evidence type="ECO:0000256" key="3">
    <source>
        <dbReference type="SAM" id="MobiDB-lite"/>
    </source>
</evidence>
<evidence type="ECO:0000313" key="6">
    <source>
        <dbReference type="Proteomes" id="UP000001307"/>
    </source>
</evidence>
<keyword evidence="6" id="KW-1185">Reference proteome</keyword>
<dbReference type="InterPro" id="IPR028889">
    <property type="entry name" value="USP"/>
</dbReference>
<dbReference type="OrthoDB" id="205782at2759"/>
<dbReference type="PANTHER" id="PTHR22975:SF9">
    <property type="entry name" value="ECHINUS SPLICE FORM 3"/>
    <property type="match status" value="1"/>
</dbReference>
<sequence>MSDPSRTISTSSYTDFSASKGLDNYKGQNNCWLNATIQLLWHQDGFRESLFRLRKYGHFRCRQKQCVYCQIQSLLKKYIYEKNQSIPPDELREALTLVNQSFVAGEMGDPIEAYETVLKVLCVHLTDIDNSGKQEHCDKAHCLVHQKFHHHIVEVRECGECFHTKYQRESELSKWVSARDVIDLPEYTAFTKLFSQKGPEIDCDEPKGCIGKRNLRKRLENAAETFVISIGWDSQRTPLDDIKVFINKLPCRIKLSDLYDEVTGDCELLLNGIVCYYGMHYTAYIYHTNMKRWVFLDDNNVKDISSSWINVMNHMTKNYQQPCMLLYSKLDKFNKLDLTYAPKETVLDVNFQIQDVSLAAPVDNFTNMARKEKENQELKDEEFARLLMAEEQERLQVELQKQINLDEQHKLYEIQKKNEEQKKNLENSMRMQREEYLAQQRRAEADAAARRKHEWQIEQKQMYEEIQRRNEAEELAKKQRESEEAARIKEREETDARRRRRDKEIYRLNEEHQEKLRLKEAEERRTRAINEEKERSKLQEREFFHLYPQLSTPSLGNSNDPQKYDHNSYARKTRKDQAEMINHSLNYDRQSSTSSQKLSGTLHKKNSACEPDPVRPHIRHRGQSPPHSSHVVYESYQKGYNESHRPQKNVVEIIPGKLTKEKKSEPDLMAFGFDHIHKVNGTQSAGSQSTSLISSLKNNVKSKSKKILESAKFISNSRSKHLETFPDYVPENPNAVTRSRPTGSMQRSELKDLLHLSEGKSSTTSGADGHKHLNSTKTSQNKPIWKP</sequence>
<dbReference type="CDD" id="cd02257">
    <property type="entry name" value="Peptidase_C19"/>
    <property type="match status" value="1"/>
</dbReference>
<organism evidence="5">
    <name type="scientific">Oikopleura dioica</name>
    <name type="common">Tunicate</name>
    <dbReference type="NCBI Taxonomy" id="34765"/>
    <lineage>
        <taxon>Eukaryota</taxon>
        <taxon>Metazoa</taxon>
        <taxon>Chordata</taxon>
        <taxon>Tunicata</taxon>
        <taxon>Appendicularia</taxon>
        <taxon>Copelata</taxon>
        <taxon>Oikopleuridae</taxon>
        <taxon>Oikopleura</taxon>
    </lineage>
</organism>
<dbReference type="SUPFAM" id="SSF54001">
    <property type="entry name" value="Cysteine proteinases"/>
    <property type="match status" value="1"/>
</dbReference>
<feature type="compositionally biased region" description="Polar residues" evidence="3">
    <location>
        <begin position="734"/>
        <end position="747"/>
    </location>
</feature>
<name>E4XFC3_OIKDI</name>
<keyword evidence="2" id="KW-0378">Hydrolase</keyword>
<dbReference type="Gene3D" id="3.90.70.10">
    <property type="entry name" value="Cysteine proteinases"/>
    <property type="match status" value="1"/>
</dbReference>
<gene>
    <name evidence="5" type="ORF">GSOID_T00009664001</name>
</gene>
<dbReference type="InterPro" id="IPR038765">
    <property type="entry name" value="Papain-like_cys_pep_sf"/>
</dbReference>
<reference evidence="5" key="1">
    <citation type="journal article" date="2010" name="Science">
        <title>Plasticity of animal genome architecture unmasked by rapid evolution of a pelagic tunicate.</title>
        <authorList>
            <person name="Denoeud F."/>
            <person name="Henriet S."/>
            <person name="Mungpakdee S."/>
            <person name="Aury J.M."/>
            <person name="Da Silva C."/>
            <person name="Brinkmann H."/>
            <person name="Mikhaleva J."/>
            <person name="Olsen L.C."/>
            <person name="Jubin C."/>
            <person name="Canestro C."/>
            <person name="Bouquet J.M."/>
            <person name="Danks G."/>
            <person name="Poulain J."/>
            <person name="Campsteijn C."/>
            <person name="Adamski M."/>
            <person name="Cross I."/>
            <person name="Yadetie F."/>
            <person name="Muffato M."/>
            <person name="Louis A."/>
            <person name="Butcher S."/>
            <person name="Tsagkogeorga G."/>
            <person name="Konrad A."/>
            <person name="Singh S."/>
            <person name="Jensen M.F."/>
            <person name="Cong E.H."/>
            <person name="Eikeseth-Otteraa H."/>
            <person name="Noel B."/>
            <person name="Anthouard V."/>
            <person name="Porcel B.M."/>
            <person name="Kachouri-Lafond R."/>
            <person name="Nishino A."/>
            <person name="Ugolini M."/>
            <person name="Chourrout P."/>
            <person name="Nishida H."/>
            <person name="Aasland R."/>
            <person name="Huzurbazar S."/>
            <person name="Westhof E."/>
            <person name="Delsuc F."/>
            <person name="Lehrach H."/>
            <person name="Reinhardt R."/>
            <person name="Weissenbach J."/>
            <person name="Roy S.W."/>
            <person name="Artiguenave F."/>
            <person name="Postlethwait J.H."/>
            <person name="Manak J.R."/>
            <person name="Thompson E.M."/>
            <person name="Jaillon O."/>
            <person name="Du Pasquier L."/>
            <person name="Boudinot P."/>
            <person name="Liberles D.A."/>
            <person name="Volff J.N."/>
            <person name="Philippe H."/>
            <person name="Lenhard B."/>
            <person name="Roest Crollius H."/>
            <person name="Wincker P."/>
            <person name="Chourrout D."/>
        </authorList>
    </citation>
    <scope>NUCLEOTIDE SEQUENCE [LARGE SCALE GENOMIC DNA]</scope>
</reference>
<evidence type="ECO:0000256" key="1">
    <source>
        <dbReference type="ARBA" id="ARBA00022786"/>
    </source>
</evidence>
<dbReference type="PANTHER" id="PTHR22975">
    <property type="entry name" value="UBIQUITIN SPECIFIC PROTEINASE"/>
    <property type="match status" value="1"/>
</dbReference>